<dbReference type="Proteomes" id="UP001231189">
    <property type="component" value="Unassembled WGS sequence"/>
</dbReference>
<dbReference type="EMBL" id="JAUUTY010000004">
    <property type="protein sequence ID" value="KAK1652633.1"/>
    <property type="molecule type" value="Genomic_DNA"/>
</dbReference>
<keyword evidence="1" id="KW-0479">Metal-binding</keyword>
<evidence type="ECO:0000256" key="1">
    <source>
        <dbReference type="PROSITE-ProRule" id="PRU00047"/>
    </source>
</evidence>
<feature type="domain" description="CCHC-type" evidence="3">
    <location>
        <begin position="25"/>
        <end position="39"/>
    </location>
</feature>
<comment type="caution">
    <text evidence="4">The sequence shown here is derived from an EMBL/GenBank/DDBJ whole genome shotgun (WGS) entry which is preliminary data.</text>
</comment>
<sequence>MANGRADAQVVVSAPLEKSPTSNICFNCGLVGHFRSDCPVPEQCLFCVDPSHLAEACKDRFNNRRRREVLEYLGHVIDGGFYYIDLGREELSTPPHLAVITVLLEQEPLVHGIPEEARREHILELISQDIGKLVTVDPLSLPALGPMRMLILSPDPAKLNCTLPQFFFGRGGRALVVEVEGEETQEGDPTPPRDPSQSHRDDDAEDDDDLFDGDSEDDLGGDRDETVQRKSPGGGVRAPSALVTRPGAPSTLPGSA</sequence>
<proteinExistence type="predicted"/>
<reference evidence="4" key="1">
    <citation type="submission" date="2023-07" db="EMBL/GenBank/DDBJ databases">
        <title>A chromosome-level genome assembly of Lolium multiflorum.</title>
        <authorList>
            <person name="Chen Y."/>
            <person name="Copetti D."/>
            <person name="Kolliker R."/>
            <person name="Studer B."/>
        </authorList>
    </citation>
    <scope>NUCLEOTIDE SEQUENCE</scope>
    <source>
        <strain evidence="4">02402/16</strain>
        <tissue evidence="4">Leaf</tissue>
    </source>
</reference>
<dbReference type="InterPro" id="IPR001878">
    <property type="entry name" value="Znf_CCHC"/>
</dbReference>
<organism evidence="4 5">
    <name type="scientific">Lolium multiflorum</name>
    <name type="common">Italian ryegrass</name>
    <name type="synonym">Lolium perenne subsp. multiflorum</name>
    <dbReference type="NCBI Taxonomy" id="4521"/>
    <lineage>
        <taxon>Eukaryota</taxon>
        <taxon>Viridiplantae</taxon>
        <taxon>Streptophyta</taxon>
        <taxon>Embryophyta</taxon>
        <taxon>Tracheophyta</taxon>
        <taxon>Spermatophyta</taxon>
        <taxon>Magnoliopsida</taxon>
        <taxon>Liliopsida</taxon>
        <taxon>Poales</taxon>
        <taxon>Poaceae</taxon>
        <taxon>BOP clade</taxon>
        <taxon>Pooideae</taxon>
        <taxon>Poodae</taxon>
        <taxon>Poeae</taxon>
        <taxon>Poeae Chloroplast Group 2 (Poeae type)</taxon>
        <taxon>Loliodinae</taxon>
        <taxon>Loliinae</taxon>
        <taxon>Lolium</taxon>
    </lineage>
</organism>
<feature type="region of interest" description="Disordered" evidence="2">
    <location>
        <begin position="180"/>
        <end position="256"/>
    </location>
</feature>
<evidence type="ECO:0000259" key="3">
    <source>
        <dbReference type="PROSITE" id="PS50158"/>
    </source>
</evidence>
<dbReference type="GO" id="GO:0008270">
    <property type="term" value="F:zinc ion binding"/>
    <property type="evidence" value="ECO:0007669"/>
    <property type="project" value="UniProtKB-KW"/>
</dbReference>
<dbReference type="SMART" id="SM00343">
    <property type="entry name" value="ZnF_C2HC"/>
    <property type="match status" value="2"/>
</dbReference>
<dbReference type="InterPro" id="IPR036875">
    <property type="entry name" value="Znf_CCHC_sf"/>
</dbReference>
<dbReference type="PROSITE" id="PS50158">
    <property type="entry name" value="ZF_CCHC"/>
    <property type="match status" value="1"/>
</dbReference>
<evidence type="ECO:0000256" key="2">
    <source>
        <dbReference type="SAM" id="MobiDB-lite"/>
    </source>
</evidence>
<evidence type="ECO:0000313" key="4">
    <source>
        <dbReference type="EMBL" id="KAK1652633.1"/>
    </source>
</evidence>
<gene>
    <name evidence="4" type="ORF">QYE76_070438</name>
</gene>
<evidence type="ECO:0000313" key="5">
    <source>
        <dbReference type="Proteomes" id="UP001231189"/>
    </source>
</evidence>
<dbReference type="PANTHER" id="PTHR33170:SF52">
    <property type="entry name" value="CCHC-TYPE DOMAIN-CONTAINING PROTEIN"/>
    <property type="match status" value="1"/>
</dbReference>
<name>A0AAD8SJS5_LOLMU</name>
<protein>
    <recommendedName>
        <fullName evidence="3">CCHC-type domain-containing protein</fullName>
    </recommendedName>
</protein>
<dbReference type="PANTHER" id="PTHR33170">
    <property type="entry name" value="DUF4283 DOMAIN-CONTAINING PROTEIN-RELATED"/>
    <property type="match status" value="1"/>
</dbReference>
<dbReference type="GO" id="GO:0003676">
    <property type="term" value="F:nucleic acid binding"/>
    <property type="evidence" value="ECO:0007669"/>
    <property type="project" value="InterPro"/>
</dbReference>
<dbReference type="SUPFAM" id="SSF57756">
    <property type="entry name" value="Retrovirus zinc finger-like domains"/>
    <property type="match status" value="1"/>
</dbReference>
<keyword evidence="1" id="KW-0862">Zinc</keyword>
<accession>A0AAD8SJS5</accession>
<feature type="compositionally biased region" description="Acidic residues" evidence="2">
    <location>
        <begin position="203"/>
        <end position="219"/>
    </location>
</feature>
<dbReference type="Gene3D" id="4.10.60.10">
    <property type="entry name" value="Zinc finger, CCHC-type"/>
    <property type="match status" value="1"/>
</dbReference>
<keyword evidence="1" id="KW-0863">Zinc-finger</keyword>
<keyword evidence="5" id="KW-1185">Reference proteome</keyword>
<dbReference type="AlphaFoldDB" id="A0AAD8SJS5"/>
<dbReference type="Pfam" id="PF00098">
    <property type="entry name" value="zf-CCHC"/>
    <property type="match status" value="1"/>
</dbReference>